<evidence type="ECO:0000256" key="2">
    <source>
        <dbReference type="ARBA" id="ARBA00022908"/>
    </source>
</evidence>
<dbReference type="Pfam" id="PF00589">
    <property type="entry name" value="Phage_integrase"/>
    <property type="match status" value="1"/>
</dbReference>
<gene>
    <name evidence="8" type="ORF">KL86SPO_50141</name>
</gene>
<evidence type="ECO:0000313" key="8">
    <source>
        <dbReference type="EMBL" id="SCM82370.1"/>
    </source>
</evidence>
<feature type="domain" description="Tyr recombinase" evidence="6">
    <location>
        <begin position="190"/>
        <end position="395"/>
    </location>
</feature>
<dbReference type="EMBL" id="FMJE01000005">
    <property type="protein sequence ID" value="SCM82370.1"/>
    <property type="molecule type" value="Genomic_DNA"/>
</dbReference>
<evidence type="ECO:0000256" key="5">
    <source>
        <dbReference type="PROSITE-ProRule" id="PRU01248"/>
    </source>
</evidence>
<sequence>MASKSTIPDKKRANNAGSIYYDKQTDSYRAALTLPDGKRASKRFKTEPEAENWLALSRAELGLGTFIAPSTVTVGEYMADWLETHVQSNVRPRTFERYLSLIAHIETIQDTAVQKITATKLKKLYNGITVSIKRTDKKTGEKTTITRPASGETKKKVHNLLSAMLEQARIDRIIMQNPAKDVAAPKVTREEIETFSEDEIKAILDRAQDCPIRNQYTQKVHPWFPALYLAIVTGIRMSELLGLRWEDIDLKQEYIHIRQTLQRAKIGILFQEPKTKAGKRKISLPPEIIPILTQLREKTIAGDPEKFSTKTLAFVNSEGHSIDPNNWQRWWRKLLKDANVVHKNFHALRHTHATKLLAAGVPLMEVSRRLGHSKPSHTLDLYGHAIPGHDQEVAKQIGDIYNLNGKRDQKKEEQSVEK</sequence>
<dbReference type="PROSITE" id="PS51898">
    <property type="entry name" value="TYR_RECOMBINASE"/>
    <property type="match status" value="1"/>
</dbReference>
<dbReference type="InterPro" id="IPR011010">
    <property type="entry name" value="DNA_brk_join_enz"/>
</dbReference>
<dbReference type="InterPro" id="IPR010998">
    <property type="entry name" value="Integrase_recombinase_N"/>
</dbReference>
<dbReference type="InterPro" id="IPR004107">
    <property type="entry name" value="Integrase_SAM-like_N"/>
</dbReference>
<dbReference type="PANTHER" id="PTHR30349">
    <property type="entry name" value="PHAGE INTEGRASE-RELATED"/>
    <property type="match status" value="1"/>
</dbReference>
<dbReference type="PANTHER" id="PTHR30349:SF64">
    <property type="entry name" value="PROPHAGE INTEGRASE INTD-RELATED"/>
    <property type="match status" value="1"/>
</dbReference>
<dbReference type="GO" id="GO:0015074">
    <property type="term" value="P:DNA integration"/>
    <property type="evidence" value="ECO:0007669"/>
    <property type="project" value="UniProtKB-KW"/>
</dbReference>
<keyword evidence="4" id="KW-0233">DNA recombination</keyword>
<proteinExistence type="inferred from homology"/>
<dbReference type="Pfam" id="PF14659">
    <property type="entry name" value="Phage_int_SAM_3"/>
    <property type="match status" value="1"/>
</dbReference>
<keyword evidence="2" id="KW-0229">DNA integration</keyword>
<evidence type="ECO:0000259" key="6">
    <source>
        <dbReference type="PROSITE" id="PS51898"/>
    </source>
</evidence>
<reference evidence="8" key="1">
    <citation type="submission" date="2016-08" db="EMBL/GenBank/DDBJ databases">
        <authorList>
            <person name="Seilhamer J.J."/>
        </authorList>
    </citation>
    <scope>NUCLEOTIDE SEQUENCE</scope>
    <source>
        <strain evidence="8">86</strain>
    </source>
</reference>
<evidence type="ECO:0000256" key="3">
    <source>
        <dbReference type="ARBA" id="ARBA00023125"/>
    </source>
</evidence>
<dbReference type="GO" id="GO:0006310">
    <property type="term" value="P:DNA recombination"/>
    <property type="evidence" value="ECO:0007669"/>
    <property type="project" value="UniProtKB-KW"/>
</dbReference>
<dbReference type="InterPro" id="IPR002104">
    <property type="entry name" value="Integrase_catalytic"/>
</dbReference>
<dbReference type="CDD" id="cd01189">
    <property type="entry name" value="INT_ICEBs1_C_like"/>
    <property type="match status" value="1"/>
</dbReference>
<evidence type="ECO:0000259" key="7">
    <source>
        <dbReference type="PROSITE" id="PS51900"/>
    </source>
</evidence>
<organism evidence="8">
    <name type="scientific">uncultured Sporomusa sp</name>
    <dbReference type="NCBI Taxonomy" id="307249"/>
    <lineage>
        <taxon>Bacteria</taxon>
        <taxon>Bacillati</taxon>
        <taxon>Bacillota</taxon>
        <taxon>Negativicutes</taxon>
        <taxon>Selenomonadales</taxon>
        <taxon>Sporomusaceae</taxon>
        <taxon>Sporomusa</taxon>
        <taxon>environmental samples</taxon>
    </lineage>
</organism>
<evidence type="ECO:0000256" key="4">
    <source>
        <dbReference type="ARBA" id="ARBA00023172"/>
    </source>
</evidence>
<feature type="domain" description="Core-binding (CB)" evidence="7">
    <location>
        <begin position="72"/>
        <end position="169"/>
    </location>
</feature>
<keyword evidence="3 5" id="KW-0238">DNA-binding</keyword>
<dbReference type="RefSeq" id="WP_288185049.1">
    <property type="nucleotide sequence ID" value="NZ_LT608335.1"/>
</dbReference>
<dbReference type="PROSITE" id="PS51900">
    <property type="entry name" value="CB"/>
    <property type="match status" value="1"/>
</dbReference>
<accession>A0A212LY13</accession>
<dbReference type="SUPFAM" id="SSF56349">
    <property type="entry name" value="DNA breaking-rejoining enzymes"/>
    <property type="match status" value="1"/>
</dbReference>
<protein>
    <submittedName>
        <fullName evidence="8">Putative Integrase family protein</fullName>
    </submittedName>
</protein>
<evidence type="ECO:0000256" key="1">
    <source>
        <dbReference type="ARBA" id="ARBA00008857"/>
    </source>
</evidence>
<dbReference type="InterPro" id="IPR044068">
    <property type="entry name" value="CB"/>
</dbReference>
<dbReference type="GO" id="GO:0003677">
    <property type="term" value="F:DNA binding"/>
    <property type="evidence" value="ECO:0007669"/>
    <property type="project" value="UniProtKB-UniRule"/>
</dbReference>
<dbReference type="Gene3D" id="1.10.150.130">
    <property type="match status" value="1"/>
</dbReference>
<dbReference type="Gene3D" id="1.10.443.10">
    <property type="entry name" value="Intergrase catalytic core"/>
    <property type="match status" value="1"/>
</dbReference>
<name>A0A212LY13_9FIRM</name>
<dbReference type="InterPro" id="IPR013762">
    <property type="entry name" value="Integrase-like_cat_sf"/>
</dbReference>
<dbReference type="AlphaFoldDB" id="A0A212LY13"/>
<comment type="similarity">
    <text evidence="1">Belongs to the 'phage' integrase family.</text>
</comment>
<dbReference type="InterPro" id="IPR050090">
    <property type="entry name" value="Tyrosine_recombinase_XerCD"/>
</dbReference>